<evidence type="ECO:0000256" key="13">
    <source>
        <dbReference type="NCBIfam" id="TIGR00928"/>
    </source>
</evidence>
<dbReference type="Pfam" id="PF08328">
    <property type="entry name" value="ASL_C"/>
    <property type="match status" value="1"/>
</dbReference>
<comment type="catalytic activity">
    <reaction evidence="9">
        <text>(2S)-2-[5-amino-1-(5-phospho-beta-D-ribosyl)imidazole-4-carboxamido]succinate = 5-amino-1-(5-phospho-beta-D-ribosyl)imidazole-4-carboxamide + fumarate</text>
        <dbReference type="Rhea" id="RHEA:23920"/>
        <dbReference type="ChEBI" id="CHEBI:29806"/>
        <dbReference type="ChEBI" id="CHEBI:58443"/>
        <dbReference type="ChEBI" id="CHEBI:58475"/>
        <dbReference type="EC" id="4.3.2.2"/>
    </reaction>
    <physiologicalReaction direction="left-to-right" evidence="9">
        <dbReference type="Rhea" id="RHEA:23921"/>
    </physiologicalReaction>
</comment>
<evidence type="ECO:0000256" key="8">
    <source>
        <dbReference type="ARBA" id="ARBA00023239"/>
    </source>
</evidence>
<keyword evidence="7 14" id="KW-0658">Purine biosynthesis</keyword>
<evidence type="ECO:0000259" key="15">
    <source>
        <dbReference type="Pfam" id="PF00206"/>
    </source>
</evidence>
<dbReference type="InterPro" id="IPR013539">
    <property type="entry name" value="PurB_C"/>
</dbReference>
<comment type="function">
    <text evidence="10">Catalyzes two reactions in de novo purine nucleotide biosynthesis. Catalyzes the breakdown of 5-aminoimidazole- (N-succinylocarboxamide) ribotide (SAICAR or 2-[5-amino-1-(5-phospho-beta-D-ribosyl)imidazole-4-carboxamido]succinate) to 5-aminoimidazole-4-carboxamide ribotide (AICAR or 5-amino-1-(5-phospho-beta-D-ribosyl)imidazole-4-carboxamide) and fumarate, and of adenylosuccinate (ADS or N(6)-(1,2-dicarboxyethyl)-AMP) to adenosine monophosphate (AMP) and fumarate.</text>
</comment>
<comment type="pathway">
    <text evidence="1 14">Purine metabolism; IMP biosynthesis via de novo pathway; 5-amino-1-(5-phospho-D-ribosyl)imidazole-4-carboxamide from 5-amino-1-(5-phospho-D-ribosyl)imidazole-4-carboxylate: step 2/2.</text>
</comment>
<evidence type="ECO:0000256" key="4">
    <source>
        <dbReference type="ARBA" id="ARBA00011668"/>
    </source>
</evidence>
<dbReference type="AlphaFoldDB" id="D4G7Z2"/>
<dbReference type="Gene3D" id="1.10.275.10">
    <property type="entry name" value="Fumarase/aspartase (N-terminal domain)"/>
    <property type="match status" value="1"/>
</dbReference>
<dbReference type="Gene3D" id="1.20.200.10">
    <property type="entry name" value="Fumarase/aspartase (Central domain)"/>
    <property type="match status" value="1"/>
</dbReference>
<evidence type="ECO:0000256" key="3">
    <source>
        <dbReference type="ARBA" id="ARBA00008273"/>
    </source>
</evidence>
<dbReference type="InterPro" id="IPR000362">
    <property type="entry name" value="Fumarate_lyase_fam"/>
</dbReference>
<dbReference type="GO" id="GO:0044208">
    <property type="term" value="P:'de novo' AMP biosynthetic process"/>
    <property type="evidence" value="ECO:0007669"/>
    <property type="project" value="UniProtKB-UniPathway"/>
</dbReference>
<evidence type="ECO:0000313" key="18">
    <source>
        <dbReference type="Proteomes" id="UP000001700"/>
    </source>
</evidence>
<dbReference type="UniPathway" id="UPA00075">
    <property type="reaction ID" value="UER00336"/>
</dbReference>
<feature type="domain" description="Adenylosuccinate lyase PurB C-terminal" evidence="16">
    <location>
        <begin position="340"/>
        <end position="455"/>
    </location>
</feature>
<dbReference type="PANTHER" id="PTHR43411:SF1">
    <property type="entry name" value="ADENYLOSUCCINATE LYASE"/>
    <property type="match status" value="1"/>
</dbReference>
<dbReference type="eggNOG" id="COG0015">
    <property type="taxonomic scope" value="Bacteria"/>
</dbReference>
<evidence type="ECO:0000256" key="9">
    <source>
        <dbReference type="ARBA" id="ARBA00024477"/>
    </source>
</evidence>
<dbReference type="InterPro" id="IPR047136">
    <property type="entry name" value="PurB_bact"/>
</dbReference>
<evidence type="ECO:0000256" key="1">
    <source>
        <dbReference type="ARBA" id="ARBA00004706"/>
    </source>
</evidence>
<dbReference type="GO" id="GO:0006189">
    <property type="term" value="P:'de novo' IMP biosynthetic process"/>
    <property type="evidence" value="ECO:0007669"/>
    <property type="project" value="UniProtKB-UniPathway"/>
</dbReference>
<organism evidence="17 18">
    <name type="scientific">Riesia pediculicola (strain USDA)</name>
    <dbReference type="NCBI Taxonomy" id="515618"/>
    <lineage>
        <taxon>Bacteria</taxon>
        <taxon>Pseudomonadati</taxon>
        <taxon>Pseudomonadota</taxon>
        <taxon>Gammaproteobacteria</taxon>
        <taxon>Enterobacterales</taxon>
        <taxon>Enterobacteriaceae</taxon>
        <taxon>Candidatus Riesia</taxon>
    </lineage>
</organism>
<comment type="catalytic activity">
    <reaction evidence="12">
        <text>N(6)-(1,2-dicarboxyethyl)-AMP = fumarate + AMP</text>
        <dbReference type="Rhea" id="RHEA:16853"/>
        <dbReference type="ChEBI" id="CHEBI:29806"/>
        <dbReference type="ChEBI" id="CHEBI:57567"/>
        <dbReference type="ChEBI" id="CHEBI:456215"/>
        <dbReference type="EC" id="4.3.2.2"/>
    </reaction>
    <physiologicalReaction direction="left-to-right" evidence="12">
        <dbReference type="Rhea" id="RHEA:16854"/>
    </physiologicalReaction>
</comment>
<protein>
    <recommendedName>
        <fullName evidence="6 13">Adenylosuccinate lyase</fullName>
        <shortName evidence="14">ASL</shortName>
        <ecNumber evidence="5 13">4.3.2.2</ecNumber>
    </recommendedName>
    <alternativeName>
        <fullName evidence="11 14">Adenylosuccinase</fullName>
    </alternativeName>
</protein>
<dbReference type="EMBL" id="CP001085">
    <property type="protein sequence ID" value="ADD79889.1"/>
    <property type="molecule type" value="Genomic_DNA"/>
</dbReference>
<dbReference type="GO" id="GO:0004018">
    <property type="term" value="F:N6-(1,2-dicarboxyethyl)AMP AMP-lyase (fumarate-forming) activity"/>
    <property type="evidence" value="ECO:0007669"/>
    <property type="project" value="UniProtKB-UniRule"/>
</dbReference>
<dbReference type="NCBIfam" id="TIGR00928">
    <property type="entry name" value="purB"/>
    <property type="match status" value="1"/>
</dbReference>
<dbReference type="InterPro" id="IPR024083">
    <property type="entry name" value="Fumarase/histidase_N"/>
</dbReference>
<feature type="domain" description="Fumarate lyase N-terminal" evidence="15">
    <location>
        <begin position="23"/>
        <end position="321"/>
    </location>
</feature>
<dbReference type="Proteomes" id="UP000001700">
    <property type="component" value="Chromosome"/>
</dbReference>
<proteinExistence type="inferred from homology"/>
<evidence type="ECO:0000256" key="14">
    <source>
        <dbReference type="RuleBase" id="RU361172"/>
    </source>
</evidence>
<dbReference type="EC" id="4.3.2.2" evidence="5 13"/>
<dbReference type="Gene3D" id="1.10.40.30">
    <property type="entry name" value="Fumarase/aspartase (C-terminal domain)"/>
    <property type="match status" value="1"/>
</dbReference>
<comment type="subunit">
    <text evidence="4">Homotetramer. Residues from neighboring subunits contribute catalytic and substrate-binding residues to each active site.</text>
</comment>
<evidence type="ECO:0000256" key="5">
    <source>
        <dbReference type="ARBA" id="ARBA00012339"/>
    </source>
</evidence>
<dbReference type="KEGG" id="rip:RIEPE_0184"/>
<reference evidence="17" key="1">
    <citation type="submission" date="2008-05" db="EMBL/GenBank/DDBJ databases">
        <title>Genome sequence of Riesia pediculicola USDA.</title>
        <authorList>
            <person name="Kirkness E.F."/>
        </authorList>
    </citation>
    <scope>NUCLEOTIDE SEQUENCE [LARGE SCALE GENOMIC DNA]</scope>
    <source>
        <strain evidence="17">USDA</strain>
    </source>
</reference>
<dbReference type="UniPathway" id="UPA00074">
    <property type="reaction ID" value="UER00132"/>
</dbReference>
<keyword evidence="18" id="KW-1185">Reference proteome</keyword>
<evidence type="ECO:0000256" key="7">
    <source>
        <dbReference type="ARBA" id="ARBA00022755"/>
    </source>
</evidence>
<dbReference type="GO" id="GO:0070626">
    <property type="term" value="F:(S)-2-(5-amino-1-(5-phospho-D-ribosyl)imidazole-4-carboxamido) succinate lyase (fumarate-forming) activity"/>
    <property type="evidence" value="ECO:0007669"/>
    <property type="project" value="RHEA"/>
</dbReference>
<evidence type="ECO:0000313" key="17">
    <source>
        <dbReference type="EMBL" id="ADD79889.1"/>
    </source>
</evidence>
<dbReference type="InterPro" id="IPR022761">
    <property type="entry name" value="Fumarate_lyase_N"/>
</dbReference>
<dbReference type="PRINTS" id="PR00149">
    <property type="entry name" value="FUMRATELYASE"/>
</dbReference>
<dbReference type="PROSITE" id="PS00163">
    <property type="entry name" value="FUMARATE_LYASES"/>
    <property type="match status" value="1"/>
</dbReference>
<dbReference type="Pfam" id="PF00206">
    <property type="entry name" value="Lyase_1"/>
    <property type="match status" value="1"/>
</dbReference>
<evidence type="ECO:0000256" key="11">
    <source>
        <dbReference type="ARBA" id="ARBA00030717"/>
    </source>
</evidence>
<dbReference type="NCBIfam" id="NF006764">
    <property type="entry name" value="PRK09285.1"/>
    <property type="match status" value="1"/>
</dbReference>
<accession>D4G7Z2</accession>
<dbReference type="InterPro" id="IPR004769">
    <property type="entry name" value="Pur_lyase"/>
</dbReference>
<comment type="similarity">
    <text evidence="3 14">Belongs to the lyase 1 family. Adenylosuccinate lyase subfamily.</text>
</comment>
<dbReference type="InterPro" id="IPR020557">
    <property type="entry name" value="Fumarate_lyase_CS"/>
</dbReference>
<evidence type="ECO:0000256" key="2">
    <source>
        <dbReference type="ARBA" id="ARBA00004734"/>
    </source>
</evidence>
<evidence type="ECO:0000256" key="6">
    <source>
        <dbReference type="ARBA" id="ARBA00017058"/>
    </source>
</evidence>
<gene>
    <name evidence="17" type="primary">purB</name>
    <name evidence="17" type="ordered locus">RIEPE_0184</name>
</gene>
<dbReference type="STRING" id="515618.RIEPE_0184"/>
<keyword evidence="8 14" id="KW-0456">Lyase</keyword>
<sequence>MSKKLSSMKYSFSRLNAISPIDGRYKEKSDILRPIFSEFGLIKRRVEVEIRWLQMLSESSEIQEVPKFRKCINDYLNEIIKNFNYSDAILIKKIEERVNHDVKAVEYFLKRKMSKFFELKKIKEFIHFACTSEDINNISYALMLKESIKKVIVPNWKDIIETLEKIAFSNRLIPILSRTHGRPATPSTVGKEFINFTYRMRKQLDQILRIKIYGKMNGTVGNYNAHLFAYPKIDWFKISEEFVLSFGIEWNPLTTQVEPYDYIAEIFDCIARFNTILIDLSRDIWGYICLGYFKKKMSDQEIGSSIMPYKNNPIEFENSEGNLELANTLSRHISQKMPISRWQRDLSNSTLIRNLGVCISHSLIAYFSFKDGLNKICIDEKNISQELNENWQVITEAIQTILRKYGEDSPYERLKELFQRNKKITRKHIIEYVNSLKLPNFEKDRIRSITPKDYIGLSNEMILKNFENKRENKI</sequence>
<dbReference type="SUPFAM" id="SSF48557">
    <property type="entry name" value="L-aspartase-like"/>
    <property type="match status" value="1"/>
</dbReference>
<evidence type="ECO:0000259" key="16">
    <source>
        <dbReference type="Pfam" id="PF08328"/>
    </source>
</evidence>
<dbReference type="InterPro" id="IPR008948">
    <property type="entry name" value="L-Aspartase-like"/>
</dbReference>
<evidence type="ECO:0000256" key="10">
    <source>
        <dbReference type="ARBA" id="ARBA00025012"/>
    </source>
</evidence>
<comment type="pathway">
    <text evidence="2 14">Purine metabolism; AMP biosynthesis via de novo pathway; AMP from IMP: step 2/2.</text>
</comment>
<dbReference type="HOGENOM" id="CLU_025566_2_0_6"/>
<name>D4G7Z2_RIEPU</name>
<dbReference type="PANTHER" id="PTHR43411">
    <property type="entry name" value="ADENYLOSUCCINATE LYASE"/>
    <property type="match status" value="1"/>
</dbReference>
<dbReference type="GO" id="GO:0005829">
    <property type="term" value="C:cytosol"/>
    <property type="evidence" value="ECO:0007669"/>
    <property type="project" value="TreeGrafter"/>
</dbReference>
<evidence type="ECO:0000256" key="12">
    <source>
        <dbReference type="ARBA" id="ARBA00049115"/>
    </source>
</evidence>